<feature type="transmembrane region" description="Helical" evidence="1">
    <location>
        <begin position="143"/>
        <end position="162"/>
    </location>
</feature>
<dbReference type="EMBL" id="SMBZ01000032">
    <property type="protein sequence ID" value="TCV10491.1"/>
    <property type="molecule type" value="Genomic_DNA"/>
</dbReference>
<evidence type="ECO:0000313" key="2">
    <source>
        <dbReference type="EMBL" id="TCV10491.1"/>
    </source>
</evidence>
<dbReference type="NCBIfam" id="TIGR04370">
    <property type="entry name" value="glyco_rpt_poly"/>
    <property type="match status" value="1"/>
</dbReference>
<dbReference type="Proteomes" id="UP000295197">
    <property type="component" value="Unassembled WGS sequence"/>
</dbReference>
<keyword evidence="1" id="KW-0472">Membrane</keyword>
<feature type="transmembrane region" description="Helical" evidence="1">
    <location>
        <begin position="213"/>
        <end position="231"/>
    </location>
</feature>
<feature type="transmembrane region" description="Helical" evidence="1">
    <location>
        <begin position="102"/>
        <end position="123"/>
    </location>
</feature>
<keyword evidence="1" id="KW-0812">Transmembrane</keyword>
<accession>A0A4R3VRI0</accession>
<organism evidence="2 3">
    <name type="scientific">Sphingobacterium alimentarium</name>
    <dbReference type="NCBI Taxonomy" id="797292"/>
    <lineage>
        <taxon>Bacteria</taxon>
        <taxon>Pseudomonadati</taxon>
        <taxon>Bacteroidota</taxon>
        <taxon>Sphingobacteriia</taxon>
        <taxon>Sphingobacteriales</taxon>
        <taxon>Sphingobacteriaceae</taxon>
        <taxon>Sphingobacterium</taxon>
    </lineage>
</organism>
<reference evidence="2 3" key="1">
    <citation type="submission" date="2019-03" db="EMBL/GenBank/DDBJ databases">
        <title>Genomic Encyclopedia of Type Strains, Phase IV (KMG-IV): sequencing the most valuable type-strain genomes for metagenomic binning, comparative biology and taxonomic classification.</title>
        <authorList>
            <person name="Goeker M."/>
        </authorList>
    </citation>
    <scope>NUCLEOTIDE SEQUENCE [LARGE SCALE GENOMIC DNA]</scope>
    <source>
        <strain evidence="2 3">DSM 22362</strain>
    </source>
</reference>
<keyword evidence="3" id="KW-1185">Reference proteome</keyword>
<dbReference type="Pfam" id="PF19863">
    <property type="entry name" value="DUF6337"/>
    <property type="match status" value="1"/>
</dbReference>
<name>A0A4R3VRI0_9SPHI</name>
<feature type="transmembrane region" description="Helical" evidence="1">
    <location>
        <begin position="59"/>
        <end position="82"/>
    </location>
</feature>
<feature type="transmembrane region" description="Helical" evidence="1">
    <location>
        <begin position="174"/>
        <end position="207"/>
    </location>
</feature>
<gene>
    <name evidence="2" type="ORF">EDC17_103223</name>
</gene>
<dbReference type="OrthoDB" id="706090at2"/>
<evidence type="ECO:0000256" key="1">
    <source>
        <dbReference type="SAM" id="Phobius"/>
    </source>
</evidence>
<dbReference type="AlphaFoldDB" id="A0A4R3VRI0"/>
<sequence>MGLLLLTLLTIIIVLVDKKYHGTYYTPSVILSVPTLIIIYLYDLTSNSMGFLPLDYDVLFIWFYGLLVFWMVGLLSTLLIKVRPYEASLEERKKDILYFGKYLLNFSFILSLVLLYFVINAYFIYKSSGGDAAELYLGGGFQAHLTIVLKILSIISVLCLFSKGGFIFKLKNAFVISVVLGGSVLYATKSGLLILLISYFFAVVFFFKKKVNFLHIAFALFIGFLIFYISYSLVFGELADINFIWNHMILYYVCGVASMNAYFHTGALVELNPEFLFQSYFNVFYTLSGNSHLVGTVISDEWTYIGNSTTINVKTFFGTIYLYGGEYIGLLCIIIFSILLHAIFKLSKGKDSFFFLILYCFYLAVSCFGWFDFYFNSVATIESLVICLILNFIYKLKISRG</sequence>
<dbReference type="RefSeq" id="WP_132778223.1">
    <property type="nucleotide sequence ID" value="NZ_SMBZ01000032.1"/>
</dbReference>
<evidence type="ECO:0000313" key="3">
    <source>
        <dbReference type="Proteomes" id="UP000295197"/>
    </source>
</evidence>
<feature type="transmembrane region" description="Helical" evidence="1">
    <location>
        <begin position="243"/>
        <end position="263"/>
    </location>
</feature>
<feature type="transmembrane region" description="Helical" evidence="1">
    <location>
        <begin position="352"/>
        <end position="371"/>
    </location>
</feature>
<feature type="transmembrane region" description="Helical" evidence="1">
    <location>
        <begin position="377"/>
        <end position="394"/>
    </location>
</feature>
<protein>
    <submittedName>
        <fullName evidence="2">Oligosaccharide repeat unit polymerase</fullName>
    </submittedName>
</protein>
<dbReference type="InterPro" id="IPR045918">
    <property type="entry name" value="DUF6337"/>
</dbReference>
<comment type="caution">
    <text evidence="2">The sequence shown here is derived from an EMBL/GenBank/DDBJ whole genome shotgun (WGS) entry which is preliminary data.</text>
</comment>
<proteinExistence type="predicted"/>
<feature type="transmembrane region" description="Helical" evidence="1">
    <location>
        <begin position="320"/>
        <end position="340"/>
    </location>
</feature>
<keyword evidence="1" id="KW-1133">Transmembrane helix</keyword>